<dbReference type="NCBIfam" id="TIGR03915">
    <property type="entry name" value="SAM_7_link_chp"/>
    <property type="match status" value="1"/>
</dbReference>
<keyword evidence="3" id="KW-1185">Reference proteome</keyword>
<dbReference type="Proteomes" id="UP001343724">
    <property type="component" value="Unassembled WGS sequence"/>
</dbReference>
<reference evidence="2 3" key="1">
    <citation type="submission" date="2024-01" db="EMBL/GenBank/DDBJ databases">
        <title>novel species in genus Adlercreutzia.</title>
        <authorList>
            <person name="Liu X."/>
        </authorList>
    </citation>
    <scope>NUCLEOTIDE SEQUENCE [LARGE SCALE GENOMIC DNA]</scope>
    <source>
        <strain evidence="2 3">R22</strain>
    </source>
</reference>
<protein>
    <submittedName>
        <fullName evidence="2">TIGR03915 family putative DNA repair protein</fullName>
    </submittedName>
</protein>
<proteinExistence type="predicted"/>
<sequence length="298" mass="34052">MSDSPELYDEVAYAYDGTLEGLLTAIFSSYANHEEPTDVEPARRLQPRLGQRVATIETNPDFALRVLRGVRNRCGWQAVLALKRAAVSDEPDAGTAAYRFVRYAIDEQKRRDCDHCRKRANCQGRGGMGPCPKQRGRAFSDITHPAVERLFQISRSISQECEHMRQFIRFEHLGGEGANLWFARCNPKAAVIPLIMDHFVERLSDMPFVIYDEVHEMAGVYDGGDWYLVNTAGQGDLARALPSTTADEALYAEAWRTFYRSVSIDARVNPELRRRFMPKRFWKNLTEMKEDPKALARR</sequence>
<evidence type="ECO:0000259" key="1">
    <source>
        <dbReference type="Pfam" id="PF13566"/>
    </source>
</evidence>
<accession>A0ABU6J0G1</accession>
<dbReference type="InterPro" id="IPR023875">
    <property type="entry name" value="DNA_repair_put"/>
</dbReference>
<feature type="domain" description="DUF4130" evidence="1">
    <location>
        <begin position="134"/>
        <end position="287"/>
    </location>
</feature>
<organism evidence="2 3">
    <name type="scientific">Adlercreutzia shanghongiae</name>
    <dbReference type="NCBI Taxonomy" id="3111773"/>
    <lineage>
        <taxon>Bacteria</taxon>
        <taxon>Bacillati</taxon>
        <taxon>Actinomycetota</taxon>
        <taxon>Coriobacteriia</taxon>
        <taxon>Eggerthellales</taxon>
        <taxon>Eggerthellaceae</taxon>
        <taxon>Adlercreutzia</taxon>
    </lineage>
</organism>
<evidence type="ECO:0000313" key="3">
    <source>
        <dbReference type="Proteomes" id="UP001343724"/>
    </source>
</evidence>
<dbReference type="EMBL" id="JAYMFH010000015">
    <property type="protein sequence ID" value="MEC4295596.1"/>
    <property type="molecule type" value="Genomic_DNA"/>
</dbReference>
<dbReference type="InterPro" id="IPR025404">
    <property type="entry name" value="DUF4130"/>
</dbReference>
<dbReference type="RefSeq" id="WP_326440829.1">
    <property type="nucleotide sequence ID" value="NZ_JAYMFH010000015.1"/>
</dbReference>
<name>A0ABU6J0G1_9ACTN</name>
<dbReference type="Pfam" id="PF13566">
    <property type="entry name" value="DUF4130"/>
    <property type="match status" value="1"/>
</dbReference>
<evidence type="ECO:0000313" key="2">
    <source>
        <dbReference type="EMBL" id="MEC4295596.1"/>
    </source>
</evidence>
<gene>
    <name evidence="2" type="ORF">VJ920_09765</name>
</gene>
<comment type="caution">
    <text evidence="2">The sequence shown here is derived from an EMBL/GenBank/DDBJ whole genome shotgun (WGS) entry which is preliminary data.</text>
</comment>